<reference evidence="2 3" key="1">
    <citation type="submission" date="2018-06" db="EMBL/GenBank/DDBJ databases">
        <title>Whole genome sequencing of Candida tropicalis (genome annotated by CSBL at Korea University).</title>
        <authorList>
            <person name="Ahn J."/>
        </authorList>
    </citation>
    <scope>NUCLEOTIDE SEQUENCE [LARGE SCALE GENOMIC DNA]</scope>
    <source>
        <strain evidence="2 3">ATCC 20962</strain>
    </source>
</reference>
<dbReference type="AlphaFoldDB" id="A0A367XZU6"/>
<accession>A0A367XZU6</accession>
<organism evidence="2 3">
    <name type="scientific">Candida viswanathii</name>
    <dbReference type="NCBI Taxonomy" id="5486"/>
    <lineage>
        <taxon>Eukaryota</taxon>
        <taxon>Fungi</taxon>
        <taxon>Dikarya</taxon>
        <taxon>Ascomycota</taxon>
        <taxon>Saccharomycotina</taxon>
        <taxon>Pichiomycetes</taxon>
        <taxon>Debaryomycetaceae</taxon>
        <taxon>Candida/Lodderomyces clade</taxon>
        <taxon>Candida</taxon>
    </lineage>
</organism>
<evidence type="ECO:0000313" key="3">
    <source>
        <dbReference type="Proteomes" id="UP000253472"/>
    </source>
</evidence>
<feature type="compositionally biased region" description="Polar residues" evidence="1">
    <location>
        <begin position="39"/>
        <end position="50"/>
    </location>
</feature>
<proteinExistence type="predicted"/>
<dbReference type="Proteomes" id="UP000253472">
    <property type="component" value="Unassembled WGS sequence"/>
</dbReference>
<dbReference type="EMBL" id="QLNQ01000027">
    <property type="protein sequence ID" value="RCK59156.1"/>
    <property type="molecule type" value="Genomic_DNA"/>
</dbReference>
<keyword evidence="3" id="KW-1185">Reference proteome</keyword>
<feature type="compositionally biased region" description="Low complexity" evidence="1">
    <location>
        <begin position="75"/>
        <end position="84"/>
    </location>
</feature>
<feature type="region of interest" description="Disordered" evidence="1">
    <location>
        <begin position="39"/>
        <end position="107"/>
    </location>
</feature>
<evidence type="ECO:0000256" key="1">
    <source>
        <dbReference type="SAM" id="MobiDB-lite"/>
    </source>
</evidence>
<evidence type="ECO:0000313" key="2">
    <source>
        <dbReference type="EMBL" id="RCK59156.1"/>
    </source>
</evidence>
<protein>
    <submittedName>
        <fullName evidence="2">Uncharacterized protein</fullName>
    </submittedName>
</protein>
<comment type="caution">
    <text evidence="2">The sequence shown here is derived from an EMBL/GenBank/DDBJ whole genome shotgun (WGS) entry which is preliminary data.</text>
</comment>
<sequence>MSSESDNHDNRTKAKPRLPANILLLSMTTRITTLFSSQPRLGQFDDNQGVQWEIGSNGEQQPPIQTEDDDDDDSLLLYNSASNNDHTHQQTTNSKIAPRAKCSTQSI</sequence>
<name>A0A367XZU6_9ASCO</name>
<gene>
    <name evidence="2" type="ORF">Cantr_07359</name>
</gene>